<evidence type="ECO:0000313" key="1">
    <source>
        <dbReference type="EMBL" id="KAJ0031957.1"/>
    </source>
</evidence>
<protein>
    <submittedName>
        <fullName evidence="1">Uncharacterized protein</fullName>
    </submittedName>
</protein>
<gene>
    <name evidence="1" type="ORF">Pint_14587</name>
</gene>
<proteinExistence type="predicted"/>
<organism evidence="1 2">
    <name type="scientific">Pistacia integerrima</name>
    <dbReference type="NCBI Taxonomy" id="434235"/>
    <lineage>
        <taxon>Eukaryota</taxon>
        <taxon>Viridiplantae</taxon>
        <taxon>Streptophyta</taxon>
        <taxon>Embryophyta</taxon>
        <taxon>Tracheophyta</taxon>
        <taxon>Spermatophyta</taxon>
        <taxon>Magnoliopsida</taxon>
        <taxon>eudicotyledons</taxon>
        <taxon>Gunneridae</taxon>
        <taxon>Pentapetalae</taxon>
        <taxon>rosids</taxon>
        <taxon>malvids</taxon>
        <taxon>Sapindales</taxon>
        <taxon>Anacardiaceae</taxon>
        <taxon>Pistacia</taxon>
    </lineage>
</organism>
<keyword evidence="2" id="KW-1185">Reference proteome</keyword>
<sequence length="52" mass="6159">MTTSIRRTAIMHNVTTLGWLKNNESKIRENDPDRYSNDDDEDDEDEDEDEDN</sequence>
<dbReference type="EMBL" id="CM047743">
    <property type="protein sequence ID" value="KAJ0031957.1"/>
    <property type="molecule type" value="Genomic_DNA"/>
</dbReference>
<dbReference type="Proteomes" id="UP001163603">
    <property type="component" value="Chromosome 8"/>
</dbReference>
<evidence type="ECO:0000313" key="2">
    <source>
        <dbReference type="Proteomes" id="UP001163603"/>
    </source>
</evidence>
<reference evidence="2" key="1">
    <citation type="journal article" date="2023" name="G3 (Bethesda)">
        <title>Genome assembly and association tests identify interacting loci associated with vigor, precocity, and sex in interspecific pistachio rootstocks.</title>
        <authorList>
            <person name="Palmer W."/>
            <person name="Jacygrad E."/>
            <person name="Sagayaradj S."/>
            <person name="Cavanaugh K."/>
            <person name="Han R."/>
            <person name="Bertier L."/>
            <person name="Beede B."/>
            <person name="Kafkas S."/>
            <person name="Golino D."/>
            <person name="Preece J."/>
            <person name="Michelmore R."/>
        </authorList>
    </citation>
    <scope>NUCLEOTIDE SEQUENCE [LARGE SCALE GENOMIC DNA]</scope>
</reference>
<accession>A0ACC0YAB5</accession>
<name>A0ACC0YAB5_9ROSI</name>
<comment type="caution">
    <text evidence="1">The sequence shown here is derived from an EMBL/GenBank/DDBJ whole genome shotgun (WGS) entry which is preliminary data.</text>
</comment>